<sequence>MAGAGGPGMVARATLATITPYVDAASTAVAAEDRGKPVNPLRASAVERLVWRVPPSDRDNVPDRLPTGRPPVIAVVGSSGFRASWQAGVLDALEDIVDPIRLDLASGGTIPGLALAAGIGKHRRRIINAGAPTGEAITRVGGPTWYERGNLDLAGIYHLDGIERWLAAWLEWAGIRTFRDLRYRPGDSAPRGVTHRVGIGVVVWRTAGSHPRRFTAAELRDPPTIRRLFRWAFFGRQFPWKHFRQMWIPDTVGEHLPWLAGEIDDHSPAFWARVSMSQWPFFLPTVLQDPDTGHLVFLADGGHIDNQPSLFNDGRVPDHPIINPRLTQNGRQNTRAQRERDARRMPFGHVARFPTTADTRVGLSAGARLDWAARDRMWLTGLTQGRRSLPRDVRLMAYRYASARQAAERGLRTRIEVPGLHGFQAIAAAERPGRKVIIALRS</sequence>
<comment type="caution">
    <text evidence="1">The sequence shown here is derived from an EMBL/GenBank/DDBJ whole genome shotgun (WGS) entry which is preliminary data.</text>
</comment>
<dbReference type="AlphaFoldDB" id="A0A401YQT1"/>
<keyword evidence="2" id="KW-1185">Reference proteome</keyword>
<gene>
    <name evidence="1" type="ORF">EHYA_04656</name>
</gene>
<dbReference type="EMBL" id="BIFH01000022">
    <property type="protein sequence ID" value="GCD96969.1"/>
    <property type="molecule type" value="Genomic_DNA"/>
</dbReference>
<dbReference type="InterPro" id="IPR016035">
    <property type="entry name" value="Acyl_Trfase/lysoPLipase"/>
</dbReference>
<organism evidence="1 2">
    <name type="scientific">Embleya hyalina</name>
    <dbReference type="NCBI Taxonomy" id="516124"/>
    <lineage>
        <taxon>Bacteria</taxon>
        <taxon>Bacillati</taxon>
        <taxon>Actinomycetota</taxon>
        <taxon>Actinomycetes</taxon>
        <taxon>Kitasatosporales</taxon>
        <taxon>Streptomycetaceae</taxon>
        <taxon>Embleya</taxon>
    </lineage>
</organism>
<reference evidence="1 2" key="1">
    <citation type="submission" date="2018-12" db="EMBL/GenBank/DDBJ databases">
        <title>Draft genome sequence of Embleya hyalina NBRC 13850T.</title>
        <authorList>
            <person name="Komaki H."/>
            <person name="Hosoyama A."/>
            <person name="Kimura A."/>
            <person name="Ichikawa N."/>
            <person name="Tamura T."/>
        </authorList>
    </citation>
    <scope>NUCLEOTIDE SEQUENCE [LARGE SCALE GENOMIC DNA]</scope>
    <source>
        <strain evidence="1 2">NBRC 13850</strain>
    </source>
</reference>
<dbReference type="SUPFAM" id="SSF52151">
    <property type="entry name" value="FabD/lysophospholipase-like"/>
    <property type="match status" value="1"/>
</dbReference>
<dbReference type="Proteomes" id="UP000286931">
    <property type="component" value="Unassembled WGS sequence"/>
</dbReference>
<name>A0A401YQT1_9ACTN</name>
<accession>A0A401YQT1</accession>
<protein>
    <submittedName>
        <fullName evidence="1">Uncharacterized protein</fullName>
    </submittedName>
</protein>
<evidence type="ECO:0000313" key="1">
    <source>
        <dbReference type="EMBL" id="GCD96969.1"/>
    </source>
</evidence>
<proteinExistence type="predicted"/>
<evidence type="ECO:0000313" key="2">
    <source>
        <dbReference type="Proteomes" id="UP000286931"/>
    </source>
</evidence>